<dbReference type="SUPFAM" id="SSF52540">
    <property type="entry name" value="P-loop containing nucleoside triphosphate hydrolases"/>
    <property type="match status" value="1"/>
</dbReference>
<dbReference type="InterPro" id="IPR016628">
    <property type="entry name" value="ATPase_SAG2001_prd"/>
</dbReference>
<dbReference type="GO" id="GO:0005524">
    <property type="term" value="F:ATP binding"/>
    <property type="evidence" value="ECO:0007669"/>
    <property type="project" value="UniProtKB-KW"/>
</dbReference>
<protein>
    <submittedName>
        <fullName evidence="1">ATP-binding protein</fullName>
    </submittedName>
</protein>
<dbReference type="Gene3D" id="1.10.8.730">
    <property type="match status" value="1"/>
</dbReference>
<keyword evidence="1" id="KW-0547">Nucleotide-binding</keyword>
<dbReference type="PANTHER" id="PTHR30121">
    <property type="entry name" value="UNCHARACTERIZED PROTEIN YJGR-RELATED"/>
    <property type="match status" value="1"/>
</dbReference>
<evidence type="ECO:0000313" key="2">
    <source>
        <dbReference type="Proteomes" id="UP001597244"/>
    </source>
</evidence>
<dbReference type="Gene3D" id="3.40.50.300">
    <property type="entry name" value="P-loop containing nucleotide triphosphate hydrolases"/>
    <property type="match status" value="1"/>
</dbReference>
<keyword evidence="1" id="KW-0067">ATP-binding</keyword>
<dbReference type="PIRSF" id="PIRSF015040">
    <property type="entry name" value="ATPase_SAG2001_prd"/>
    <property type="match status" value="1"/>
</dbReference>
<proteinExistence type="predicted"/>
<accession>A0ABW4DNU0</accession>
<dbReference type="InterPro" id="IPR051162">
    <property type="entry name" value="T4SS_component"/>
</dbReference>
<keyword evidence="2" id="KW-1185">Reference proteome</keyword>
<comment type="caution">
    <text evidence="1">The sequence shown here is derived from an EMBL/GenBank/DDBJ whole genome shotgun (WGS) entry which is preliminary data.</text>
</comment>
<reference evidence="2" key="1">
    <citation type="journal article" date="2019" name="Int. J. Syst. Evol. Microbiol.">
        <title>The Global Catalogue of Microorganisms (GCM) 10K type strain sequencing project: providing services to taxonomists for standard genome sequencing and annotation.</title>
        <authorList>
            <consortium name="The Broad Institute Genomics Platform"/>
            <consortium name="The Broad Institute Genome Sequencing Center for Infectious Disease"/>
            <person name="Wu L."/>
            <person name="Ma J."/>
        </authorList>
    </citation>
    <scope>NUCLEOTIDE SEQUENCE [LARGE SCALE GENOMIC DNA]</scope>
    <source>
        <strain evidence="2">CCM 8951</strain>
    </source>
</reference>
<dbReference type="InterPro" id="IPR027417">
    <property type="entry name" value="P-loop_NTPase"/>
</dbReference>
<dbReference type="RefSeq" id="WP_125576387.1">
    <property type="nucleotide sequence ID" value="NZ_JBHTOF010000022.1"/>
</dbReference>
<name>A0ABW4DNU0_9LACO</name>
<dbReference type="EMBL" id="JBHTOF010000022">
    <property type="protein sequence ID" value="MFD1465006.1"/>
    <property type="molecule type" value="Genomic_DNA"/>
</dbReference>
<dbReference type="Proteomes" id="UP001597244">
    <property type="component" value="Unassembled WGS sequence"/>
</dbReference>
<sequence>MTRLLVENPLRYLKNNILISNKNDFWAYYRVNAENIADGNTRYEDEKKALFEHVINELKNQQEFHLMLIPENLDLRSRFIALSDDFAKDLDDIPEHFAVRQIEGLEDEMDVVTRPSFYIGVKLKSVDVAESAKELLKQRVNYTLRQIYDLLGYDVEIPAEEWENVDRIEEDVYFKLKPLDVERISEDETTYINRYPYIRGTRHDVQQESSLHDIANIANTKVDPQKTGFLGLKNVSDSSVVSMIAVDLFQPDMEYSHLFKIADKFKFPVELNIKAKFAEKKGALGLESKVEGLRKRFKIRAQESLEITDDEGNRSKVDRFLTKSARDELEAGSEFLDWIAVFTVAGRTEEGCKVRGDMVISYLNSRKITSFRPLYNQLDLFYKMLPSASILDYNKWYQNSTVEGFSENLFAVTNVLGNNTGWVIGRINMLSSSIDANEAIRSSKKLVLWNQLAANKNLKGSATASPHIAITGETGKGKSFLSKVLFFYMTLMNAKALYIDPKKEFRKWVSTFLDNPKLVEQYPDYAKLLNTYHYITLDADDPKNHGALDPIVFLTGSTAKTTATAMLREIIEREYTVETELAINKAVDKIIERRAAGEIVGLLDVVDLLATDKNKEISNLGHLFQSKIENTILSLGFSHGETNGVNLSNRVNILEITGLKLPNGKSDKMTEVNRQSICLMLPLGKFCEKFGSDNKDEFSVEFFDEAWIFSKSIAGQEILEDMKRVGRSYNNTLIYTTQSVNDISADEGGQFGQVFAFDSREERHLILKLLDIEDSEMNIKRLASAVQGQCFYRDIYGHVDMMTVDATFAELMITNQTVTANSSSRAEEQFR</sequence>
<organism evidence="1 2">
    <name type="scientific">Lapidilactobacillus mulanensis</name>
    <dbReference type="NCBI Taxonomy" id="2485999"/>
    <lineage>
        <taxon>Bacteria</taxon>
        <taxon>Bacillati</taxon>
        <taxon>Bacillota</taxon>
        <taxon>Bacilli</taxon>
        <taxon>Lactobacillales</taxon>
        <taxon>Lactobacillaceae</taxon>
        <taxon>Lapidilactobacillus</taxon>
    </lineage>
</organism>
<gene>
    <name evidence="1" type="ORF">ACFQ4L_02730</name>
</gene>
<dbReference type="Pfam" id="PF12846">
    <property type="entry name" value="AAA_10"/>
    <property type="match status" value="1"/>
</dbReference>
<evidence type="ECO:0000313" key="1">
    <source>
        <dbReference type="EMBL" id="MFD1465006.1"/>
    </source>
</evidence>
<dbReference type="PANTHER" id="PTHR30121:SF6">
    <property type="entry name" value="SLR6007 PROTEIN"/>
    <property type="match status" value="1"/>
</dbReference>